<reference evidence="2 3" key="1">
    <citation type="submission" date="2019-01" db="EMBL/GenBank/DDBJ databases">
        <authorList>
            <person name="Zhang S."/>
        </authorList>
    </citation>
    <scope>NUCLEOTIDE SEQUENCE [LARGE SCALE GENOMIC DNA]</scope>
    <source>
        <strain evidence="2 3">1626</strain>
    </source>
</reference>
<accession>A0A4Z1R5I4</accession>
<dbReference type="AlphaFoldDB" id="A0A4Z1R5I4"/>
<comment type="caution">
    <text evidence="2">The sequence shown here is derived from an EMBL/GenBank/DDBJ whole genome shotgun (WGS) entry which is preliminary data.</text>
</comment>
<keyword evidence="3" id="KW-1185">Reference proteome</keyword>
<evidence type="ECO:0000313" key="2">
    <source>
        <dbReference type="EMBL" id="TKS54710.1"/>
    </source>
</evidence>
<gene>
    <name evidence="2" type="ORF">E4582_08030</name>
</gene>
<keyword evidence="1" id="KW-0732">Signal</keyword>
<evidence type="ECO:0000256" key="1">
    <source>
        <dbReference type="SAM" id="SignalP"/>
    </source>
</evidence>
<sequence>MRVVIAAMGLASALVLGGCRAADDPLHKDPMITKDSRQAAQAFVPEVEALLDALGLEREKFSVRANRCAGSEGEQRDDIYTIWIGLRGLARGGDIVAAIEDAHARWQDAGWEITRYRHLDNGGINLAATDPVGNQYALDAGFESPPRYVVGTFNTPCQVDPSGRVEFGEITAVAR</sequence>
<evidence type="ECO:0000313" key="3">
    <source>
        <dbReference type="Proteomes" id="UP000298681"/>
    </source>
</evidence>
<organism evidence="2 3">
    <name type="scientific">Luteimonas yindakuii</name>
    <dbReference type="NCBI Taxonomy" id="2565782"/>
    <lineage>
        <taxon>Bacteria</taxon>
        <taxon>Pseudomonadati</taxon>
        <taxon>Pseudomonadota</taxon>
        <taxon>Gammaproteobacteria</taxon>
        <taxon>Lysobacterales</taxon>
        <taxon>Lysobacteraceae</taxon>
        <taxon>Luteimonas</taxon>
    </lineage>
</organism>
<feature type="signal peptide" evidence="1">
    <location>
        <begin position="1"/>
        <end position="21"/>
    </location>
</feature>
<dbReference type="RefSeq" id="WP_134674067.1">
    <property type="nucleotide sequence ID" value="NZ_SPUH01000001.1"/>
</dbReference>
<dbReference type="EMBL" id="SPUH01000001">
    <property type="protein sequence ID" value="TKS54710.1"/>
    <property type="molecule type" value="Genomic_DNA"/>
</dbReference>
<dbReference type="PROSITE" id="PS51257">
    <property type="entry name" value="PROKAR_LIPOPROTEIN"/>
    <property type="match status" value="1"/>
</dbReference>
<feature type="chain" id="PRO_5021337224" evidence="1">
    <location>
        <begin position="22"/>
        <end position="175"/>
    </location>
</feature>
<name>A0A4Z1R5I4_9GAMM</name>
<dbReference type="Proteomes" id="UP000298681">
    <property type="component" value="Unassembled WGS sequence"/>
</dbReference>
<proteinExistence type="predicted"/>
<protein>
    <submittedName>
        <fullName evidence="2">Uncharacterized protein</fullName>
    </submittedName>
</protein>